<protein>
    <recommendedName>
        <fullName evidence="5">WW domain-containing protein</fullName>
    </recommendedName>
</protein>
<reference evidence="3 4" key="1">
    <citation type="submission" date="2019-07" db="EMBL/GenBank/DDBJ databases">
        <title>Genomics analysis of Aphanomyces spp. identifies a new class of oomycete effector associated with host adaptation.</title>
        <authorList>
            <person name="Gaulin E."/>
        </authorList>
    </citation>
    <scope>NUCLEOTIDE SEQUENCE [LARGE SCALE GENOMIC DNA]</scope>
    <source>
        <strain evidence="3 4">ATCC 201684</strain>
    </source>
</reference>
<dbReference type="SUPFAM" id="SSF51045">
    <property type="entry name" value="WW domain"/>
    <property type="match status" value="1"/>
</dbReference>
<sequence length="677" mass="75639">MKRSLEDDLPEGWVSRMSVSKKKPYYIHLATNKTQWHRPGTEKPKNEPLAEVDAALTSAVTRAYRVGGSKRSKQNGLTLFQPWPHQVRAVCKVVAAISSQDGSTKTSNFLIQHSTGSGKSYTIACLAYQLLYTKDRTGAGFHTIIILVDRIKLDEQLGDTVESFLHQNGVDTIFRADSIEHLGTVVATPVDQKVIVTTTQKLGLLVQNQVLLARLMAKPTNGNNKTHIAIIADEVHRSHTTATRDSISIILDAMTRQTFYIGFSATPSFHTLRLFGTISDGSYCPFDCHSITQAVDAGHIVNVIDNYTSLRCTYSIKTTSTAITAQLAASPWLLMELASCHEALLSAKATSMMSHFVKLKASHVFAKCMVVARNRRDVVTYHKLVSSFMKRQALPGRVYCTFSAFDAVNEKQFNKCTLEQADVIVVCDKLDTGFNEPALMAMYLDRPLISFGRVVQLLSRLNRSRENKTFAQVVDYVNHPAHIRRAFQDFARETSLSVRDDDLTELDQDLSTSSIVLWDLLPGVIFNDKQQAVEAMGDVSASDVAMKICQLDKDTYMQMKQALAVYLNAATVLRRDSPFLPRRWVEELKRLVVDDVNLKSHDETCEETCACVSARAEMKLQKIKFETAFQGSLGGDTKYDLLSRILNGEGRTKQDTNPDPKDHLDKKLNSLLSQLKK</sequence>
<dbReference type="InterPro" id="IPR055180">
    <property type="entry name" value="HsdR_RecA-like_helicase_dom_2"/>
</dbReference>
<gene>
    <name evidence="3" type="ORF">Ae201684_016765</name>
</gene>
<feature type="domain" description="Helicase ATP-binding" evidence="2">
    <location>
        <begin position="100"/>
        <end position="268"/>
    </location>
</feature>
<dbReference type="InterPro" id="IPR014001">
    <property type="entry name" value="Helicase_ATP-bd"/>
</dbReference>
<dbReference type="PROSITE" id="PS50020">
    <property type="entry name" value="WW_DOMAIN_2"/>
    <property type="match status" value="1"/>
</dbReference>
<dbReference type="Gene3D" id="3.40.50.300">
    <property type="entry name" value="P-loop containing nucleotide triphosphate hydrolases"/>
    <property type="match status" value="2"/>
</dbReference>
<dbReference type="InterPro" id="IPR027417">
    <property type="entry name" value="P-loop_NTPase"/>
</dbReference>
<dbReference type="InterPro" id="IPR001202">
    <property type="entry name" value="WW_dom"/>
</dbReference>
<evidence type="ECO:0000313" key="3">
    <source>
        <dbReference type="EMBL" id="KAF0724702.1"/>
    </source>
</evidence>
<dbReference type="PROSITE" id="PS01159">
    <property type="entry name" value="WW_DOMAIN_1"/>
    <property type="match status" value="1"/>
</dbReference>
<dbReference type="VEuPathDB" id="FungiDB:AeMF1_002853"/>
<dbReference type="SMART" id="SM00456">
    <property type="entry name" value="WW"/>
    <property type="match status" value="1"/>
</dbReference>
<dbReference type="CDD" id="cd00201">
    <property type="entry name" value="WW"/>
    <property type="match status" value="1"/>
</dbReference>
<dbReference type="Gene3D" id="2.20.70.10">
    <property type="match status" value="1"/>
</dbReference>
<dbReference type="Pfam" id="PF00397">
    <property type="entry name" value="WW"/>
    <property type="match status" value="1"/>
</dbReference>
<dbReference type="PANTHER" id="PTHR42927">
    <property type="entry name" value="HELICASE SUPERFAMILY 1 AND 2 DOMAIN-CONTAINING PROTEIN"/>
    <property type="match status" value="1"/>
</dbReference>
<evidence type="ECO:0000259" key="2">
    <source>
        <dbReference type="PROSITE" id="PS51192"/>
    </source>
</evidence>
<dbReference type="EMBL" id="VJMJ01000266">
    <property type="protein sequence ID" value="KAF0724702.1"/>
    <property type="molecule type" value="Genomic_DNA"/>
</dbReference>
<feature type="domain" description="WW" evidence="1">
    <location>
        <begin position="7"/>
        <end position="41"/>
    </location>
</feature>
<accession>A0A6G0WBD4</accession>
<dbReference type="Pfam" id="PF18766">
    <property type="entry name" value="SWI2_SNF2"/>
    <property type="match status" value="1"/>
</dbReference>
<evidence type="ECO:0000259" key="1">
    <source>
        <dbReference type="PROSITE" id="PS50020"/>
    </source>
</evidence>
<dbReference type="InterPro" id="IPR040980">
    <property type="entry name" value="SWI2_SNF2"/>
</dbReference>
<name>A0A6G0WBD4_9STRA</name>
<comment type="caution">
    <text evidence="3">The sequence shown here is derived from an EMBL/GenBank/DDBJ whole genome shotgun (WGS) entry which is preliminary data.</text>
</comment>
<proteinExistence type="predicted"/>
<keyword evidence="4" id="KW-1185">Reference proteome</keyword>
<dbReference type="Pfam" id="PF22679">
    <property type="entry name" value="T1R_D3-like"/>
    <property type="match status" value="1"/>
</dbReference>
<evidence type="ECO:0000313" key="4">
    <source>
        <dbReference type="Proteomes" id="UP000481153"/>
    </source>
</evidence>
<dbReference type="Proteomes" id="UP000481153">
    <property type="component" value="Unassembled WGS sequence"/>
</dbReference>
<dbReference type="InterPro" id="IPR036020">
    <property type="entry name" value="WW_dom_sf"/>
</dbReference>
<dbReference type="PROSITE" id="PS51192">
    <property type="entry name" value="HELICASE_ATP_BIND_1"/>
    <property type="match status" value="1"/>
</dbReference>
<dbReference type="SUPFAM" id="SSF52540">
    <property type="entry name" value="P-loop containing nucleoside triphosphate hydrolases"/>
    <property type="match status" value="2"/>
</dbReference>
<organism evidence="3 4">
    <name type="scientific">Aphanomyces euteiches</name>
    <dbReference type="NCBI Taxonomy" id="100861"/>
    <lineage>
        <taxon>Eukaryota</taxon>
        <taxon>Sar</taxon>
        <taxon>Stramenopiles</taxon>
        <taxon>Oomycota</taxon>
        <taxon>Saprolegniomycetes</taxon>
        <taxon>Saprolegniales</taxon>
        <taxon>Verrucalvaceae</taxon>
        <taxon>Aphanomyces</taxon>
    </lineage>
</organism>
<evidence type="ECO:0008006" key="5">
    <source>
        <dbReference type="Google" id="ProtNLM"/>
    </source>
</evidence>
<dbReference type="PANTHER" id="PTHR42927:SF1">
    <property type="entry name" value="HELICASE SUPERFAMILY 1 AND 2 DOMAIN-CONTAINING PROTEIN"/>
    <property type="match status" value="1"/>
</dbReference>
<dbReference type="SMART" id="SM00487">
    <property type="entry name" value="DEXDc"/>
    <property type="match status" value="1"/>
</dbReference>
<dbReference type="AlphaFoldDB" id="A0A6G0WBD4"/>